<organism evidence="1 2">
    <name type="scientific">[Candida] jaroonii</name>
    <dbReference type="NCBI Taxonomy" id="467808"/>
    <lineage>
        <taxon>Eukaryota</taxon>
        <taxon>Fungi</taxon>
        <taxon>Dikarya</taxon>
        <taxon>Ascomycota</taxon>
        <taxon>Saccharomycotina</taxon>
        <taxon>Pichiomycetes</taxon>
        <taxon>Debaryomycetaceae</taxon>
        <taxon>Yamadazyma</taxon>
    </lineage>
</organism>
<accession>A0ACA9YG63</accession>
<gene>
    <name evidence="1" type="ORF">CLIB1444_17S00562</name>
</gene>
<evidence type="ECO:0000313" key="2">
    <source>
        <dbReference type="Proteomes" id="UP001152531"/>
    </source>
</evidence>
<dbReference type="EMBL" id="CALSDN010000017">
    <property type="protein sequence ID" value="CAH6723604.1"/>
    <property type="molecule type" value="Genomic_DNA"/>
</dbReference>
<sequence length="693" mass="78880">MFQSTISRSLIAENGVSTDIEPPDYLFSPTVSITSPSDLSSQEHISGYFDIVQSGTNSSNQSVSGGSSVLADPTTEYVQWEDTILANTDKIKDLTKYGSPIAKNIKIRIQLTEDVGQLGVQPKIIDPSTIKLQQNDYVYGFVTVKNENTFNLPFEMFCVSFEGDITLEAGQPDTPPSIKKILTMFDFNASWSDGTLDRFPEDNNNPHEPLKHDIDPVDGTCIQLNRNKVLLPGITYKKFFAFKLPEKLLDYSCQTHNSIKHLQIPSSIGKCRNEIISDGRRAKLFGEKITLERLVKPTDLGFVNSTVSYSISARILGKSKDYKFYDPDAKHENELVIANQMQQFIKVLPHDHPLFVVNRKMIEEEAMLNHINRINKIEQIIHTYTAMHQPDLEVVKSEVSELNKLKNSYFETVETPRQDTYQVFTSHKVKKNVLKTSLKGLITISTPKTTYQVFPQLHHSVKDLKPVAESEVRIPFQISYMTKDMDLSTLKFNTSVTLVASTIKSQYPIPAVFYPDMMFENNGKENDNFSYLTIRRFHDYRKQLSKILRNKQLTSEEKTLLSDVRTLSSLKVIYKYLQVRDTIVEGAGQDVVTETVTDSTTGSATHRTSHNKPTTINDIDWKIDTEKSGTDGMIFTKNFILSLNIANTYKESSQDFVLLPDFQNCYMCRLYHLVIEFNGTAIKVPLRVQHPYR</sequence>
<comment type="caution">
    <text evidence="1">The sequence shown here is derived from an EMBL/GenBank/DDBJ whole genome shotgun (WGS) entry which is preliminary data.</text>
</comment>
<dbReference type="Proteomes" id="UP001152531">
    <property type="component" value="Unassembled WGS sequence"/>
</dbReference>
<evidence type="ECO:0000313" key="1">
    <source>
        <dbReference type="EMBL" id="CAH6723604.1"/>
    </source>
</evidence>
<keyword evidence="2" id="KW-1185">Reference proteome</keyword>
<name>A0ACA9YG63_9ASCO</name>
<reference evidence="1" key="1">
    <citation type="submission" date="2022-06" db="EMBL/GenBank/DDBJ databases">
        <authorList>
            <person name="Legras J.-L."/>
            <person name="Devillers H."/>
            <person name="Grondin C."/>
        </authorList>
    </citation>
    <scope>NUCLEOTIDE SEQUENCE</scope>
    <source>
        <strain evidence="1">CLIB 1444</strain>
    </source>
</reference>
<protein>
    <submittedName>
        <fullName evidence="1">Uncharacterized protein</fullName>
    </submittedName>
</protein>
<proteinExistence type="predicted"/>